<accession>A0ABS6I2Z5</accession>
<dbReference type="PANTHER" id="PTHR30269:SF0">
    <property type="entry name" value="MEMBRANE TRANSPORTER PROTEIN YFCA-RELATED"/>
    <property type="match status" value="1"/>
</dbReference>
<evidence type="ECO:0000256" key="4">
    <source>
        <dbReference type="ARBA" id="ARBA00022475"/>
    </source>
</evidence>
<dbReference type="Pfam" id="PF01925">
    <property type="entry name" value="TauE"/>
    <property type="match status" value="1"/>
</dbReference>
<keyword evidence="10" id="KW-1185">Reference proteome</keyword>
<evidence type="ECO:0000256" key="1">
    <source>
        <dbReference type="ARBA" id="ARBA00004651"/>
    </source>
</evidence>
<gene>
    <name evidence="9" type="ORF">KSW38_00480</name>
</gene>
<keyword evidence="3" id="KW-0813">Transport</keyword>
<evidence type="ECO:0000256" key="8">
    <source>
        <dbReference type="RuleBase" id="RU363041"/>
    </source>
</evidence>
<keyword evidence="7 8" id="KW-0472">Membrane</keyword>
<feature type="transmembrane region" description="Helical" evidence="8">
    <location>
        <begin position="74"/>
        <end position="94"/>
    </location>
</feature>
<dbReference type="InterPro" id="IPR002781">
    <property type="entry name" value="TM_pro_TauE-like"/>
</dbReference>
<feature type="transmembrane region" description="Helical" evidence="8">
    <location>
        <begin position="237"/>
        <end position="255"/>
    </location>
</feature>
<feature type="transmembrane region" description="Helical" evidence="8">
    <location>
        <begin position="42"/>
        <end position="62"/>
    </location>
</feature>
<keyword evidence="6 8" id="KW-1133">Transmembrane helix</keyword>
<dbReference type="EMBL" id="JAHOPC010000001">
    <property type="protein sequence ID" value="MBU8864772.1"/>
    <property type="molecule type" value="Genomic_DNA"/>
</dbReference>
<evidence type="ECO:0000256" key="5">
    <source>
        <dbReference type="ARBA" id="ARBA00022692"/>
    </source>
</evidence>
<keyword evidence="5 8" id="KW-0812">Transmembrane</keyword>
<dbReference type="Proteomes" id="UP000824166">
    <property type="component" value="Unassembled WGS sequence"/>
</dbReference>
<feature type="transmembrane region" description="Helical" evidence="8">
    <location>
        <begin position="187"/>
        <end position="205"/>
    </location>
</feature>
<name>A0ABS6I2Z5_9MICC</name>
<dbReference type="InterPro" id="IPR052017">
    <property type="entry name" value="TSUP"/>
</dbReference>
<feature type="transmembrane region" description="Helical" evidence="8">
    <location>
        <begin position="155"/>
        <end position="175"/>
    </location>
</feature>
<comment type="subcellular location">
    <subcellularLocation>
        <location evidence="1 8">Cell membrane</location>
        <topology evidence="1 8">Multi-pass membrane protein</topology>
    </subcellularLocation>
</comment>
<keyword evidence="4 8" id="KW-1003">Cell membrane</keyword>
<evidence type="ECO:0000256" key="6">
    <source>
        <dbReference type="ARBA" id="ARBA00022989"/>
    </source>
</evidence>
<evidence type="ECO:0000256" key="3">
    <source>
        <dbReference type="ARBA" id="ARBA00022448"/>
    </source>
</evidence>
<evidence type="ECO:0000256" key="2">
    <source>
        <dbReference type="ARBA" id="ARBA00009142"/>
    </source>
</evidence>
<evidence type="ECO:0000313" key="9">
    <source>
        <dbReference type="EMBL" id="MBU8864772.1"/>
    </source>
</evidence>
<proteinExistence type="inferred from homology"/>
<dbReference type="PANTHER" id="PTHR30269">
    <property type="entry name" value="TRANSMEMBRANE PROTEIN YFCA"/>
    <property type="match status" value="1"/>
</dbReference>
<protein>
    <recommendedName>
        <fullName evidence="8">Probable membrane transporter protein</fullName>
    </recommendedName>
</protein>
<sequence>MDIGSVALMALAGTAAGAINAVAGGGSLVTFPTLLALGYPPVAANVINTVAAFPGYVGGVWGYRRELKGQARRVAILGTTTVVGATMGSALLLLGPESTFVAVVPWLVLASTLLLAAQPVLTKWAVARVGGVQNSSVRAERLHASSLGQLGVATYGGYFNAGLGIMMLGVLGITLDERLPRLNALKSVLSAVASAVSLVFFGIFATVAWPAAFVMAAAGLLGGWIGAVLGRRIPDVLLRRCVVIFGLVIFVVLWMDHASSTH</sequence>
<comment type="similarity">
    <text evidence="2 8">Belongs to the 4-toluene sulfonate uptake permease (TSUP) (TC 2.A.102) family.</text>
</comment>
<reference evidence="9 10" key="1">
    <citation type="submission" date="2021-06" db="EMBL/GenBank/DDBJ databases">
        <authorList>
            <person name="Jeong J.W."/>
        </authorList>
    </citation>
    <scope>NUCLEOTIDE SEQUENCE [LARGE SCALE GENOMIC DNA]</scope>
    <source>
        <strain evidence="9 10">MMS21-TAE1-1</strain>
    </source>
</reference>
<dbReference type="RefSeq" id="WP_216921394.1">
    <property type="nucleotide sequence ID" value="NZ_JAHOPC010000001.1"/>
</dbReference>
<evidence type="ECO:0000256" key="7">
    <source>
        <dbReference type="ARBA" id="ARBA00023136"/>
    </source>
</evidence>
<organism evidence="9 10">
    <name type="scientific">Paenarthrobacter aromaticivorans</name>
    <dbReference type="NCBI Taxonomy" id="2849150"/>
    <lineage>
        <taxon>Bacteria</taxon>
        <taxon>Bacillati</taxon>
        <taxon>Actinomycetota</taxon>
        <taxon>Actinomycetes</taxon>
        <taxon>Micrococcales</taxon>
        <taxon>Micrococcaceae</taxon>
        <taxon>Paenarthrobacter</taxon>
    </lineage>
</organism>
<feature type="transmembrane region" description="Helical" evidence="8">
    <location>
        <begin position="211"/>
        <end position="230"/>
    </location>
</feature>
<comment type="caution">
    <text evidence="9">The sequence shown here is derived from an EMBL/GenBank/DDBJ whole genome shotgun (WGS) entry which is preliminary data.</text>
</comment>
<evidence type="ECO:0000313" key="10">
    <source>
        <dbReference type="Proteomes" id="UP000824166"/>
    </source>
</evidence>